<dbReference type="PANTHER" id="PTHR34820">
    <property type="entry name" value="INNER MEMBRANE PROTEIN YEBZ"/>
    <property type="match status" value="1"/>
</dbReference>
<reference evidence="8 9" key="1">
    <citation type="submission" date="2018-05" db="EMBL/GenBank/DDBJ databases">
        <title>Leucothrix arctica sp. nov., isolated from Arctic seawater.</title>
        <authorList>
            <person name="Choi A."/>
            <person name="Baek K."/>
        </authorList>
    </citation>
    <scope>NUCLEOTIDE SEQUENCE [LARGE SCALE GENOMIC DNA]</scope>
    <source>
        <strain evidence="8 9">JCM 18388</strain>
    </source>
</reference>
<dbReference type="OrthoDB" id="5780104at2"/>
<keyword evidence="2 6" id="KW-1003">Cell membrane</keyword>
<protein>
    <recommendedName>
        <fullName evidence="6">Copper resistance protein D</fullName>
    </recommendedName>
</protein>
<keyword evidence="6" id="KW-0186">Copper</keyword>
<dbReference type="AlphaFoldDB" id="A0A317CAR7"/>
<feature type="transmembrane region" description="Helical" evidence="6">
    <location>
        <begin position="247"/>
        <end position="266"/>
    </location>
</feature>
<keyword evidence="5 6" id="KW-0472">Membrane</keyword>
<evidence type="ECO:0000256" key="2">
    <source>
        <dbReference type="ARBA" id="ARBA00022475"/>
    </source>
</evidence>
<comment type="subcellular location">
    <subcellularLocation>
        <location evidence="6">Cell inner membrane</location>
        <topology evidence="6">Multi-pass membrane protein</topology>
    </subcellularLocation>
    <subcellularLocation>
        <location evidence="1">Cell membrane</location>
        <topology evidence="1">Multi-pass membrane protein</topology>
    </subcellularLocation>
</comment>
<evidence type="ECO:0000256" key="1">
    <source>
        <dbReference type="ARBA" id="ARBA00004651"/>
    </source>
</evidence>
<dbReference type="EMBL" id="QGKM01000055">
    <property type="protein sequence ID" value="PWQ94423.1"/>
    <property type="molecule type" value="Genomic_DNA"/>
</dbReference>
<feature type="transmembrane region" description="Helical" evidence="6">
    <location>
        <begin position="104"/>
        <end position="129"/>
    </location>
</feature>
<feature type="transmembrane region" description="Helical" evidence="6">
    <location>
        <begin position="167"/>
        <end position="188"/>
    </location>
</feature>
<comment type="function">
    <text evidence="6">Involved in copper resistance.</text>
</comment>
<name>A0A317CAR7_9GAMM</name>
<dbReference type="GO" id="GO:0005886">
    <property type="term" value="C:plasma membrane"/>
    <property type="evidence" value="ECO:0007669"/>
    <property type="project" value="UniProtKB-SubCell"/>
</dbReference>
<evidence type="ECO:0000313" key="8">
    <source>
        <dbReference type="EMBL" id="PWQ94423.1"/>
    </source>
</evidence>
<evidence type="ECO:0000313" key="9">
    <source>
        <dbReference type="Proteomes" id="UP000245539"/>
    </source>
</evidence>
<evidence type="ECO:0000256" key="5">
    <source>
        <dbReference type="ARBA" id="ARBA00023136"/>
    </source>
</evidence>
<dbReference type="PANTHER" id="PTHR34820:SF4">
    <property type="entry name" value="INNER MEMBRANE PROTEIN YEBZ"/>
    <property type="match status" value="1"/>
</dbReference>
<feature type="transmembrane region" description="Helical" evidence="6">
    <location>
        <begin position="287"/>
        <end position="306"/>
    </location>
</feature>
<comment type="similarity">
    <text evidence="6">Belongs to the CopD family.</text>
</comment>
<dbReference type="InterPro" id="IPR032694">
    <property type="entry name" value="CopC/D"/>
</dbReference>
<keyword evidence="4 6" id="KW-1133">Transmembrane helix</keyword>
<proteinExistence type="inferred from homology"/>
<dbReference type="GO" id="GO:0046688">
    <property type="term" value="P:response to copper ion"/>
    <property type="evidence" value="ECO:0007669"/>
    <property type="project" value="UniProtKB-UniRule"/>
</dbReference>
<dbReference type="Pfam" id="PF05425">
    <property type="entry name" value="CopD"/>
    <property type="match status" value="1"/>
</dbReference>
<dbReference type="GO" id="GO:0006825">
    <property type="term" value="P:copper ion transport"/>
    <property type="evidence" value="ECO:0007669"/>
    <property type="project" value="InterPro"/>
</dbReference>
<dbReference type="InterPro" id="IPR008457">
    <property type="entry name" value="Cu-R_CopD_dom"/>
</dbReference>
<keyword evidence="3 6" id="KW-0812">Transmembrane</keyword>
<feature type="transmembrane region" description="Helical" evidence="6">
    <location>
        <begin position="141"/>
        <end position="161"/>
    </location>
</feature>
<comment type="caution">
    <text evidence="6">Lacks conserved residue(s) required for the propagation of feature annotation.</text>
</comment>
<evidence type="ECO:0000256" key="6">
    <source>
        <dbReference type="RuleBase" id="RU369037"/>
    </source>
</evidence>
<feature type="domain" description="Copper resistance protein D" evidence="7">
    <location>
        <begin position="204"/>
        <end position="302"/>
    </location>
</feature>
<gene>
    <name evidence="8" type="ORF">DKW60_16780</name>
</gene>
<keyword evidence="9" id="KW-1185">Reference proteome</keyword>
<organism evidence="8 9">
    <name type="scientific">Leucothrix pacifica</name>
    <dbReference type="NCBI Taxonomy" id="1247513"/>
    <lineage>
        <taxon>Bacteria</taxon>
        <taxon>Pseudomonadati</taxon>
        <taxon>Pseudomonadota</taxon>
        <taxon>Gammaproteobacteria</taxon>
        <taxon>Thiotrichales</taxon>
        <taxon>Thiotrichaceae</taxon>
        <taxon>Leucothrix</taxon>
    </lineage>
</organism>
<accession>A0A317CAR7</accession>
<feature type="transmembrane region" description="Helical" evidence="6">
    <location>
        <begin position="209"/>
        <end position="231"/>
    </location>
</feature>
<feature type="transmembrane region" description="Helical" evidence="6">
    <location>
        <begin position="33"/>
        <end position="53"/>
    </location>
</feature>
<dbReference type="Proteomes" id="UP000245539">
    <property type="component" value="Unassembled WGS sequence"/>
</dbReference>
<evidence type="ECO:0000256" key="3">
    <source>
        <dbReference type="ARBA" id="ARBA00022692"/>
    </source>
</evidence>
<sequence length="311" mass="34547">MLRAELFRHSALYKDEIMTDLSPWLIATFSSKLLLYIAYAMSIGGIAATFMIQRYKPQHLPFLSYTQWGVLLGLCFSSLDFFVQVGSFSESGLAGMWDPMYIDILWQSSAGLSYKLRLAGWFGLLFLVLAMRLNATHAKPLSLMALLVSLLIAASFSMVGHTAEQAIWVRLALVLHIFIAMWWIGLLLPLTHWCKEFPANTLQQLMHEFGKQASILVSLLLMAGVGISYALEGDFKTLFNSVHGNTLLLKLGVVALILSLAALHKFRLVPNIKNQQSALALRASIQIEMRIALLILIITAVLSTLVGPSHL</sequence>
<evidence type="ECO:0000256" key="4">
    <source>
        <dbReference type="ARBA" id="ARBA00022989"/>
    </source>
</evidence>
<comment type="caution">
    <text evidence="8">The sequence shown here is derived from an EMBL/GenBank/DDBJ whole genome shotgun (WGS) entry which is preliminary data.</text>
</comment>
<evidence type="ECO:0000259" key="7">
    <source>
        <dbReference type="Pfam" id="PF05425"/>
    </source>
</evidence>
<keyword evidence="6" id="KW-0997">Cell inner membrane</keyword>